<name>A0ABW2D2U0_9ACTN</name>
<sequence>MAREDRRTFYPLVNYGDPAKAMEWLEKAFGFAAHEVSRNEDGAIVHAEMRYDTGILMISQAQGGGAGLYVAVDDPDAHFERARAAGAEITMGLTDQPYGSREYAARDPEGNDWYFGTYRP</sequence>
<evidence type="ECO:0000313" key="3">
    <source>
        <dbReference type="Proteomes" id="UP001596380"/>
    </source>
</evidence>
<feature type="domain" description="VOC" evidence="1">
    <location>
        <begin position="7"/>
        <end position="118"/>
    </location>
</feature>
<comment type="caution">
    <text evidence="2">The sequence shown here is derived from an EMBL/GenBank/DDBJ whole genome shotgun (WGS) entry which is preliminary data.</text>
</comment>
<dbReference type="InterPro" id="IPR004360">
    <property type="entry name" value="Glyas_Fos-R_dOase_dom"/>
</dbReference>
<dbReference type="Proteomes" id="UP001596380">
    <property type="component" value="Unassembled WGS sequence"/>
</dbReference>
<dbReference type="InterPro" id="IPR029068">
    <property type="entry name" value="Glyas_Bleomycin-R_OHBP_Dase"/>
</dbReference>
<protein>
    <submittedName>
        <fullName evidence="2">VOC family protein</fullName>
    </submittedName>
</protein>
<dbReference type="RefSeq" id="WP_160825605.1">
    <property type="nucleotide sequence ID" value="NZ_JBHSXE010000001.1"/>
</dbReference>
<gene>
    <name evidence="2" type="ORF">ACFQKB_44900</name>
</gene>
<proteinExistence type="predicted"/>
<dbReference type="InterPro" id="IPR037523">
    <property type="entry name" value="VOC_core"/>
</dbReference>
<dbReference type="Gene3D" id="3.30.720.110">
    <property type="match status" value="1"/>
</dbReference>
<dbReference type="Gene3D" id="3.30.720.120">
    <property type="match status" value="1"/>
</dbReference>
<dbReference type="PANTHER" id="PTHR34109">
    <property type="entry name" value="BNAUNNG04460D PROTEIN-RELATED"/>
    <property type="match status" value="1"/>
</dbReference>
<organism evidence="2 3">
    <name type="scientific">Actinomadura yumaensis</name>
    <dbReference type="NCBI Taxonomy" id="111807"/>
    <lineage>
        <taxon>Bacteria</taxon>
        <taxon>Bacillati</taxon>
        <taxon>Actinomycetota</taxon>
        <taxon>Actinomycetes</taxon>
        <taxon>Streptosporangiales</taxon>
        <taxon>Thermomonosporaceae</taxon>
        <taxon>Actinomadura</taxon>
    </lineage>
</organism>
<dbReference type="PROSITE" id="PS51819">
    <property type="entry name" value="VOC"/>
    <property type="match status" value="1"/>
</dbReference>
<dbReference type="SUPFAM" id="SSF54593">
    <property type="entry name" value="Glyoxalase/Bleomycin resistance protein/Dihydroxybiphenyl dioxygenase"/>
    <property type="match status" value="1"/>
</dbReference>
<dbReference type="Pfam" id="PF00903">
    <property type="entry name" value="Glyoxalase"/>
    <property type="match status" value="1"/>
</dbReference>
<reference evidence="3" key="1">
    <citation type="journal article" date="2019" name="Int. J. Syst. Evol. Microbiol.">
        <title>The Global Catalogue of Microorganisms (GCM) 10K type strain sequencing project: providing services to taxonomists for standard genome sequencing and annotation.</title>
        <authorList>
            <consortium name="The Broad Institute Genomics Platform"/>
            <consortium name="The Broad Institute Genome Sequencing Center for Infectious Disease"/>
            <person name="Wu L."/>
            <person name="Ma J."/>
        </authorList>
    </citation>
    <scope>NUCLEOTIDE SEQUENCE [LARGE SCALE GENOMIC DNA]</scope>
    <source>
        <strain evidence="3">JCM 3369</strain>
    </source>
</reference>
<dbReference type="EMBL" id="JBHSXS010000064">
    <property type="protein sequence ID" value="MFC6886970.1"/>
    <property type="molecule type" value="Genomic_DNA"/>
</dbReference>
<dbReference type="PANTHER" id="PTHR34109:SF1">
    <property type="entry name" value="VOC DOMAIN-CONTAINING PROTEIN"/>
    <property type="match status" value="1"/>
</dbReference>
<evidence type="ECO:0000313" key="2">
    <source>
        <dbReference type="EMBL" id="MFC6886970.1"/>
    </source>
</evidence>
<keyword evidence="3" id="KW-1185">Reference proteome</keyword>
<evidence type="ECO:0000259" key="1">
    <source>
        <dbReference type="PROSITE" id="PS51819"/>
    </source>
</evidence>
<accession>A0ABW2D2U0</accession>